<accession>A0A829LY83</accession>
<reference evidence="1 2" key="2">
    <citation type="journal article" date="2015" name="Genome Announc.">
        <title>Draft Genome Sequence of Lactobacillus fermentum NB-22.</title>
        <authorList>
            <person name="Chaplin A.V."/>
            <person name="Shkoporov A.N."/>
            <person name="Efimov B.A."/>
            <person name="Pikina A.P."/>
            <person name="Borisova O.Y."/>
            <person name="Gladko I.A."/>
            <person name="Postnikova E.A."/>
            <person name="Lordkipanidze A.E."/>
            <person name="Kafarskaia L.I."/>
        </authorList>
    </citation>
    <scope>NUCLEOTIDE SEQUENCE [LARGE SCALE GENOMIC DNA]</scope>
    <source>
        <strain evidence="1 2">NB-22</strain>
    </source>
</reference>
<evidence type="ECO:0000313" key="2">
    <source>
        <dbReference type="Proteomes" id="UP000018412"/>
    </source>
</evidence>
<evidence type="ECO:0000313" key="1">
    <source>
        <dbReference type="EMBL" id="ESS00718.1"/>
    </source>
</evidence>
<gene>
    <name evidence="1" type="ORF">NB22_08855</name>
</gene>
<dbReference type="EMBL" id="AYHA01000149">
    <property type="protein sequence ID" value="ESS00718.1"/>
    <property type="molecule type" value="Genomic_DNA"/>
</dbReference>
<dbReference type="Proteomes" id="UP000018412">
    <property type="component" value="Unassembled WGS sequence"/>
</dbReference>
<reference evidence="2" key="1">
    <citation type="submission" date="2013-10" db="EMBL/GenBank/DDBJ databases">
        <title>Draft genome sequence of Lactobacillus fermentum NB-22.</title>
        <authorList>
            <person name="Chaplin A.V."/>
            <person name="Shkoporov A.N."/>
            <person name="Khokhlova E.V."/>
            <person name="Efimov B.A."/>
            <person name="Kafarskaia L.I."/>
        </authorList>
    </citation>
    <scope>NUCLEOTIDE SEQUENCE [LARGE SCALE GENOMIC DNA]</scope>
    <source>
        <strain evidence="2">NB-22</strain>
    </source>
</reference>
<proteinExistence type="predicted"/>
<comment type="caution">
    <text evidence="1">The sequence shown here is derived from an EMBL/GenBank/DDBJ whole genome shotgun (WGS) entry which is preliminary data.</text>
</comment>
<dbReference type="AlphaFoldDB" id="A0A829LY83"/>
<protein>
    <submittedName>
        <fullName evidence="1">Uncharacterized protein</fullName>
    </submittedName>
</protein>
<name>A0A829LY83_LIMFE</name>
<organism evidence="1 2">
    <name type="scientific">Limosilactobacillus fermentum NB-22</name>
    <dbReference type="NCBI Taxonomy" id="1408443"/>
    <lineage>
        <taxon>Bacteria</taxon>
        <taxon>Bacillati</taxon>
        <taxon>Bacillota</taxon>
        <taxon>Bacilli</taxon>
        <taxon>Lactobacillales</taxon>
        <taxon>Lactobacillaceae</taxon>
        <taxon>Limosilactobacillus</taxon>
    </lineage>
</organism>
<sequence length="134" mass="14573">MKCFICGKKIGLLEDKGFTQDRKFICYEDINRLFNTDEARKYAVPADLKKEINQMNSVAIAKAFAEGTNGKLFCPYCGSKNVQPLGQHHKNFSVGKAAVGAAITGGVGLAAGLLGKNTKQTDFVCMNCGKQFKK</sequence>